<organism evidence="1 2">
    <name type="scientific">Ancylostoma ceylanicum</name>
    <dbReference type="NCBI Taxonomy" id="53326"/>
    <lineage>
        <taxon>Eukaryota</taxon>
        <taxon>Metazoa</taxon>
        <taxon>Ecdysozoa</taxon>
        <taxon>Nematoda</taxon>
        <taxon>Chromadorea</taxon>
        <taxon>Rhabditida</taxon>
        <taxon>Rhabditina</taxon>
        <taxon>Rhabditomorpha</taxon>
        <taxon>Strongyloidea</taxon>
        <taxon>Ancylostomatidae</taxon>
        <taxon>Ancylostomatinae</taxon>
        <taxon>Ancylostoma</taxon>
    </lineage>
</organism>
<dbReference type="AlphaFoldDB" id="A0A016T5N4"/>
<protein>
    <submittedName>
        <fullName evidence="1">Uncharacterized protein</fullName>
    </submittedName>
</protein>
<proteinExistence type="predicted"/>
<reference evidence="2" key="1">
    <citation type="journal article" date="2015" name="Nat. Genet.">
        <title>The genome and transcriptome of the zoonotic hookworm Ancylostoma ceylanicum identify infection-specific gene families.</title>
        <authorList>
            <person name="Schwarz E.M."/>
            <person name="Hu Y."/>
            <person name="Antoshechkin I."/>
            <person name="Miller M.M."/>
            <person name="Sternberg P.W."/>
            <person name="Aroian R.V."/>
        </authorList>
    </citation>
    <scope>NUCLEOTIDE SEQUENCE</scope>
    <source>
        <strain evidence="2">HY135</strain>
    </source>
</reference>
<evidence type="ECO:0000313" key="1">
    <source>
        <dbReference type="EMBL" id="EYB97914.1"/>
    </source>
</evidence>
<dbReference type="OrthoDB" id="3200163at2759"/>
<gene>
    <name evidence="1" type="primary">Acey_s0135.g1885</name>
    <name evidence="1" type="ORF">Y032_0135g1885</name>
</gene>
<sequence>MGKVCNAAAAWGTCSIRGEGWTDGVYVSTTTMQAADNSRHVKDHGEYNHARVYLGKQMLLRMFESFIPGGIEDHSIA</sequence>
<comment type="caution">
    <text evidence="1">The sequence shown here is derived from an EMBL/GenBank/DDBJ whole genome shotgun (WGS) entry which is preliminary data.</text>
</comment>
<evidence type="ECO:0000313" key="2">
    <source>
        <dbReference type="Proteomes" id="UP000024635"/>
    </source>
</evidence>
<keyword evidence="2" id="KW-1185">Reference proteome</keyword>
<dbReference type="Proteomes" id="UP000024635">
    <property type="component" value="Unassembled WGS sequence"/>
</dbReference>
<dbReference type="EMBL" id="JARK01001471">
    <property type="protein sequence ID" value="EYB97914.1"/>
    <property type="molecule type" value="Genomic_DNA"/>
</dbReference>
<name>A0A016T5N4_9BILA</name>
<accession>A0A016T5N4</accession>